<dbReference type="PANTHER" id="PTHR33498:SF1">
    <property type="entry name" value="TRANSPOSASE FOR INSERTION SEQUENCE ELEMENT IS1557"/>
    <property type="match status" value="1"/>
</dbReference>
<proteinExistence type="predicted"/>
<comment type="caution">
    <text evidence="2">The sequence shown here is derived from an EMBL/GenBank/DDBJ whole genome shotgun (WGS) entry which is preliminary data.</text>
</comment>
<dbReference type="InterPro" id="IPR047951">
    <property type="entry name" value="Transpos_ISL3"/>
</dbReference>
<dbReference type="AlphaFoldDB" id="A0A072NVG7"/>
<dbReference type="Proteomes" id="UP000027936">
    <property type="component" value="Unassembled WGS sequence"/>
</dbReference>
<evidence type="ECO:0000259" key="1">
    <source>
        <dbReference type="Pfam" id="PF01610"/>
    </source>
</evidence>
<feature type="domain" description="Transposase IS204/IS1001/IS1096/IS1165 DDE" evidence="1">
    <location>
        <begin position="2"/>
        <end position="142"/>
    </location>
</feature>
<reference evidence="2 3" key="1">
    <citation type="submission" date="2014-04" db="EMBL/GenBank/DDBJ databases">
        <title>Draft genome sequence of Bacillus azotoformans MEV2011, a (co-) denitrifying strain unable to grow in the presence of oxygen.</title>
        <authorList>
            <person name="Nielsen M."/>
            <person name="Schreiber L."/>
            <person name="Finster K."/>
            <person name="Schramm A."/>
        </authorList>
    </citation>
    <scope>NUCLEOTIDE SEQUENCE [LARGE SCALE GENOMIC DNA]</scope>
    <source>
        <strain evidence="2 3">MEV2011</strain>
    </source>
</reference>
<protein>
    <submittedName>
        <fullName evidence="2">Transposase family protein</fullName>
    </submittedName>
</protein>
<evidence type="ECO:0000313" key="3">
    <source>
        <dbReference type="Proteomes" id="UP000027936"/>
    </source>
</evidence>
<feature type="domain" description="Transposase IS204/IS1001/IS1096/IS1165 DDE" evidence="1">
    <location>
        <begin position="206"/>
        <end position="273"/>
    </location>
</feature>
<dbReference type="PATRIC" id="fig|1348973.3.peg.3351"/>
<dbReference type="Gene3D" id="1.10.10.60">
    <property type="entry name" value="Homeodomain-like"/>
    <property type="match status" value="1"/>
</dbReference>
<accession>A0A072NVG7</accession>
<dbReference type="PANTHER" id="PTHR33498">
    <property type="entry name" value="TRANSPOSASE FOR INSERTION SEQUENCE ELEMENT IS1557"/>
    <property type="match status" value="1"/>
</dbReference>
<dbReference type="InterPro" id="IPR002560">
    <property type="entry name" value="Transposase_DDE"/>
</dbReference>
<dbReference type="Pfam" id="PF01610">
    <property type="entry name" value="DDE_Tnp_ISL3"/>
    <property type="match status" value="2"/>
</dbReference>
<sequence>MAIDDFAFRKGSNYGTLICDLNTHQPIDLLPNRTKASVTDWLTMHSEVVLVIRDGSNIYRAGIDAVNRPMVRIMDRFHLIQILYRWMLTSLQRFLPHQWSYILNLSNPPNQTETESKAEELQEIKIDMKPNQQKKWELIQVIKKQHQTGQSIRSLAKAHHLSRNTVKKYIELKEPPTNKRKRRSTLLNGYINLIIIGIENNLSSHQIFEQIKQQGYKGSYRFSQFLYKDLQPILASIYYTYSNGVIEGQINRLKTIKRTLYGRASFELLRKRVLYHM</sequence>
<organism evidence="2 3">
    <name type="scientific">Schinkia azotoformans MEV2011</name>
    <dbReference type="NCBI Taxonomy" id="1348973"/>
    <lineage>
        <taxon>Bacteria</taxon>
        <taxon>Bacillati</taxon>
        <taxon>Bacillota</taxon>
        <taxon>Bacilli</taxon>
        <taxon>Bacillales</taxon>
        <taxon>Bacillaceae</taxon>
        <taxon>Calidifontibacillus/Schinkia group</taxon>
        <taxon>Schinkia</taxon>
    </lineage>
</organism>
<name>A0A072NVG7_SCHAZ</name>
<gene>
    <name evidence="2" type="ORF">M670_03476</name>
</gene>
<evidence type="ECO:0000313" key="2">
    <source>
        <dbReference type="EMBL" id="KEF37230.1"/>
    </source>
</evidence>
<dbReference type="EMBL" id="JJRY01000016">
    <property type="protein sequence ID" value="KEF37230.1"/>
    <property type="molecule type" value="Genomic_DNA"/>
</dbReference>